<evidence type="ECO:0000313" key="8">
    <source>
        <dbReference type="EMBL" id="KAI3438844.1"/>
    </source>
</evidence>
<dbReference type="OrthoDB" id="10266696at2759"/>
<dbReference type="AlphaFoldDB" id="A0A9D4TZJ7"/>
<sequence>MRNDKLSVSAQQNERHKAILSALLKQEDNRRCADCGSRGPTWASVNLGVFVCLNCSGVHRSLGVHISKVRSCNLDTWLPEQVAFVSAMGNARAAAYWEATLPAGFRRPPENDMSLLRNYITDKYVSRRYVDREFAEPPMIENYSTHPFMARVAEGGEQQDHSPAQPEATGSASQQTALAAAPPSAPPQPQAEQPAVPSFDLLSLADPSPAAQAPAAVAAPASLSTQAWDPFAHGAAPDAPVPAATSTVAPAPAPAWDPFTSGGVAASAGAAAPAALAAAAGASAAGQWDPFGSDVAAAAAPAATVPQPAHAPPPAAFDPFAVPQQQRLRVNGSMHSRGDSAASMAAAADPFEAGSGSSSLSLPATAAAPTPPLPPAHASSAPAAHGLLTSMASGGSLAAASSGGSASNNNMGGSSSHDSIMALFNQPQHGRTSSSSSGQWAMPPPPAPRHGMQPASTPSSPHVHATGGTPSLPSYFPQHRQQQPVQVGAAAAPPPQQPYIGQDLFGGFVTGTVPDVAPQPMGRSSGPQHQPPLVNATAQQPEFAAFPALL</sequence>
<dbReference type="PANTHER" id="PTHR46419">
    <property type="entry name" value="ADP-RIBOSYLATION FACTOR GTPASE-ACTIVATING PROTEIN AGD5"/>
    <property type="match status" value="1"/>
</dbReference>
<keyword evidence="4" id="KW-0862">Zinc</keyword>
<proteinExistence type="predicted"/>
<dbReference type="GO" id="GO:0008270">
    <property type="term" value="F:zinc ion binding"/>
    <property type="evidence" value="ECO:0007669"/>
    <property type="project" value="UniProtKB-KW"/>
</dbReference>
<dbReference type="PRINTS" id="PR00405">
    <property type="entry name" value="REVINTRACTNG"/>
</dbReference>
<dbReference type="EMBL" id="SIDB01000001">
    <property type="protein sequence ID" value="KAI3438844.1"/>
    <property type="molecule type" value="Genomic_DNA"/>
</dbReference>
<evidence type="ECO:0000313" key="9">
    <source>
        <dbReference type="Proteomes" id="UP001055712"/>
    </source>
</evidence>
<dbReference type="PANTHER" id="PTHR46419:SF2">
    <property type="entry name" value="ADP-RIBOSYLATION FACTOR GTPASE-ACTIVATING PROTEIN AGD5"/>
    <property type="match status" value="1"/>
</dbReference>
<evidence type="ECO:0000256" key="1">
    <source>
        <dbReference type="ARBA" id="ARBA00022468"/>
    </source>
</evidence>
<dbReference type="SMART" id="SM00105">
    <property type="entry name" value="ArfGap"/>
    <property type="match status" value="1"/>
</dbReference>
<reference evidence="8" key="2">
    <citation type="submission" date="2020-11" db="EMBL/GenBank/DDBJ databases">
        <authorList>
            <person name="Cecchin M."/>
            <person name="Marcolungo L."/>
            <person name="Rossato M."/>
            <person name="Girolomoni L."/>
            <person name="Cosentino E."/>
            <person name="Cuine S."/>
            <person name="Li-Beisson Y."/>
            <person name="Delledonne M."/>
            <person name="Ballottari M."/>
        </authorList>
    </citation>
    <scope>NUCLEOTIDE SEQUENCE</scope>
    <source>
        <strain evidence="8">211/11P</strain>
        <tissue evidence="8">Whole cell</tissue>
    </source>
</reference>
<evidence type="ECO:0000256" key="4">
    <source>
        <dbReference type="ARBA" id="ARBA00022833"/>
    </source>
</evidence>
<keyword evidence="3 5" id="KW-0863">Zinc-finger</keyword>
<feature type="region of interest" description="Disordered" evidence="6">
    <location>
        <begin position="351"/>
        <end position="381"/>
    </location>
</feature>
<keyword evidence="9" id="KW-1185">Reference proteome</keyword>
<dbReference type="GO" id="GO:0005096">
    <property type="term" value="F:GTPase activator activity"/>
    <property type="evidence" value="ECO:0007669"/>
    <property type="project" value="UniProtKB-KW"/>
</dbReference>
<dbReference type="SUPFAM" id="SSF57863">
    <property type="entry name" value="ArfGap/RecO-like zinc finger"/>
    <property type="match status" value="1"/>
</dbReference>
<name>A0A9D4TZJ7_CHLVU</name>
<feature type="region of interest" description="Disordered" evidence="6">
    <location>
        <begin position="395"/>
        <end position="471"/>
    </location>
</feature>
<dbReference type="InterPro" id="IPR044520">
    <property type="entry name" value="ARF_GAP_AGD5/15"/>
</dbReference>
<feature type="compositionally biased region" description="Low complexity" evidence="6">
    <location>
        <begin position="395"/>
        <end position="416"/>
    </location>
</feature>
<feature type="region of interest" description="Disordered" evidence="6">
    <location>
        <begin position="155"/>
        <end position="194"/>
    </location>
</feature>
<dbReference type="InterPro" id="IPR038508">
    <property type="entry name" value="ArfGAP_dom_sf"/>
</dbReference>
<evidence type="ECO:0000256" key="2">
    <source>
        <dbReference type="ARBA" id="ARBA00022723"/>
    </source>
</evidence>
<dbReference type="PROSITE" id="PS50115">
    <property type="entry name" value="ARFGAP"/>
    <property type="match status" value="1"/>
</dbReference>
<dbReference type="InterPro" id="IPR001164">
    <property type="entry name" value="ArfGAP_dom"/>
</dbReference>
<evidence type="ECO:0000256" key="6">
    <source>
        <dbReference type="SAM" id="MobiDB-lite"/>
    </source>
</evidence>
<keyword evidence="1" id="KW-0343">GTPase activation</keyword>
<protein>
    <recommendedName>
        <fullName evidence="7">Arf-GAP domain-containing protein</fullName>
    </recommendedName>
</protein>
<feature type="compositionally biased region" description="Low complexity" evidence="6">
    <location>
        <begin position="171"/>
        <end position="182"/>
    </location>
</feature>
<dbReference type="InterPro" id="IPR037278">
    <property type="entry name" value="ARFGAP/RecO"/>
</dbReference>
<dbReference type="CDD" id="cd08204">
    <property type="entry name" value="ArfGap"/>
    <property type="match status" value="1"/>
</dbReference>
<keyword evidence="2" id="KW-0479">Metal-binding</keyword>
<dbReference type="Gene3D" id="1.10.220.150">
    <property type="entry name" value="Arf GTPase activating protein"/>
    <property type="match status" value="1"/>
</dbReference>
<gene>
    <name evidence="8" type="ORF">D9Q98_001261</name>
</gene>
<feature type="compositionally biased region" description="Polar residues" evidence="6">
    <location>
        <begin position="425"/>
        <end position="439"/>
    </location>
</feature>
<feature type="domain" description="Arf-GAP" evidence="7">
    <location>
        <begin position="17"/>
        <end position="137"/>
    </location>
</feature>
<evidence type="ECO:0000256" key="3">
    <source>
        <dbReference type="ARBA" id="ARBA00022771"/>
    </source>
</evidence>
<evidence type="ECO:0000259" key="7">
    <source>
        <dbReference type="PROSITE" id="PS50115"/>
    </source>
</evidence>
<dbReference type="Pfam" id="PF01412">
    <property type="entry name" value="ArfGap"/>
    <property type="match status" value="1"/>
</dbReference>
<feature type="compositionally biased region" description="Low complexity" evidence="6">
    <location>
        <begin position="351"/>
        <end position="368"/>
    </location>
</feature>
<comment type="caution">
    <text evidence="8">The sequence shown here is derived from an EMBL/GenBank/DDBJ whole genome shotgun (WGS) entry which is preliminary data.</text>
</comment>
<evidence type="ECO:0000256" key="5">
    <source>
        <dbReference type="PROSITE-ProRule" id="PRU00288"/>
    </source>
</evidence>
<reference evidence="8" key="1">
    <citation type="journal article" date="2019" name="Plant J.">
        <title>Chlorella vulgaris genome assembly and annotation reveals the molecular basis for metabolic acclimation to high light conditions.</title>
        <authorList>
            <person name="Cecchin M."/>
            <person name="Marcolungo L."/>
            <person name="Rossato M."/>
            <person name="Girolomoni L."/>
            <person name="Cosentino E."/>
            <person name="Cuine S."/>
            <person name="Li-Beisson Y."/>
            <person name="Delledonne M."/>
            <person name="Ballottari M."/>
        </authorList>
    </citation>
    <scope>NUCLEOTIDE SEQUENCE</scope>
    <source>
        <strain evidence="8">211/11P</strain>
    </source>
</reference>
<organism evidence="8 9">
    <name type="scientific">Chlorella vulgaris</name>
    <name type="common">Green alga</name>
    <dbReference type="NCBI Taxonomy" id="3077"/>
    <lineage>
        <taxon>Eukaryota</taxon>
        <taxon>Viridiplantae</taxon>
        <taxon>Chlorophyta</taxon>
        <taxon>core chlorophytes</taxon>
        <taxon>Trebouxiophyceae</taxon>
        <taxon>Chlorellales</taxon>
        <taxon>Chlorellaceae</taxon>
        <taxon>Chlorella clade</taxon>
        <taxon>Chlorella</taxon>
    </lineage>
</organism>
<accession>A0A9D4TZJ7</accession>
<dbReference type="FunFam" id="1.10.220.150:FF:000009">
    <property type="entry name" value="stromal membrane-associated protein 1 isoform X1"/>
    <property type="match status" value="1"/>
</dbReference>
<dbReference type="Proteomes" id="UP001055712">
    <property type="component" value="Unassembled WGS sequence"/>
</dbReference>